<keyword evidence="1" id="KW-0732">Signal</keyword>
<dbReference type="Pfam" id="PF13435">
    <property type="entry name" value="Cytochrome_C554"/>
    <property type="match status" value="1"/>
</dbReference>
<reference evidence="4 5" key="1">
    <citation type="submission" date="2017-09" db="EMBL/GenBank/DDBJ databases">
        <title>Depth-based differentiation of microbial function through sediment-hosted aquifers and enrichment of novel symbionts in the deep terrestrial subsurface.</title>
        <authorList>
            <person name="Probst A.J."/>
            <person name="Ladd B."/>
            <person name="Jarett J.K."/>
            <person name="Geller-Mcgrath D.E."/>
            <person name="Sieber C.M."/>
            <person name="Emerson J.B."/>
            <person name="Anantharaman K."/>
            <person name="Thomas B.C."/>
            <person name="Malmstrom R."/>
            <person name="Stieglmeier M."/>
            <person name="Klingl A."/>
            <person name="Woyke T."/>
            <person name="Ryan C.M."/>
            <person name="Banfield J.F."/>
        </authorList>
    </citation>
    <scope>NUCLEOTIDE SEQUENCE [LARGE SCALE GENOMIC DNA]</scope>
    <source>
        <strain evidence="4">CG11_big_fil_rev_8_21_14_0_20_45_26</strain>
    </source>
</reference>
<sequence>MWMLPKSTSCRGTWLLVVVIPAVFFFRAPSALGEYAGPDTCAACHSDIYENWEPSRHAKAYSNEFFQKAWQDNQQNPECLKCHTTGYTPEANHFQFEGVTCESCHGVLNEGHPDTAEMPVPISSEMCVTCHQKTYDEWKISKHSEKNIRCFDCHQVHAQGLRAGGGDVLCGSCHQNRINDFAHSTHHLEGLKCETCHMPVYATARSMIEGTGAAGHTLYVGAETCSRCHEDMVHKSAKLPELREKVTRINQQMVAAGIDDIFALKEKVDDLEWQLLRAKQGVWVVAVLFVILGLSLGWLIGWYIYVRKRH</sequence>
<accession>A0A2H0LQE0</accession>
<dbReference type="InterPro" id="IPR036280">
    <property type="entry name" value="Multihaem_cyt_sf"/>
</dbReference>
<dbReference type="SUPFAM" id="SSF48695">
    <property type="entry name" value="Multiheme cytochromes"/>
    <property type="match status" value="1"/>
</dbReference>
<keyword evidence="2" id="KW-0812">Transmembrane</keyword>
<keyword evidence="2" id="KW-1133">Transmembrane helix</keyword>
<dbReference type="Gene3D" id="1.10.1130.10">
    <property type="entry name" value="Flavocytochrome C3, Chain A"/>
    <property type="match status" value="2"/>
</dbReference>
<dbReference type="PANTHER" id="PTHR35038">
    <property type="entry name" value="DISSIMILATORY SULFITE REDUCTASE SIRA"/>
    <property type="match status" value="1"/>
</dbReference>
<organism evidence="4 5">
    <name type="scientific">Candidatus Abzuiibacterium crystallinum</name>
    <dbReference type="NCBI Taxonomy" id="1974748"/>
    <lineage>
        <taxon>Bacteria</taxon>
        <taxon>Pseudomonadati</taxon>
        <taxon>Candidatus Omnitrophota</taxon>
        <taxon>Candidatus Abzuiibacterium</taxon>
    </lineage>
</organism>
<keyword evidence="2" id="KW-0472">Membrane</keyword>
<dbReference type="InterPro" id="IPR051829">
    <property type="entry name" value="Multiheme_Cytochr_ET"/>
</dbReference>
<dbReference type="InterPro" id="IPR023155">
    <property type="entry name" value="Cyt_c-552/4"/>
</dbReference>
<evidence type="ECO:0000256" key="2">
    <source>
        <dbReference type="SAM" id="Phobius"/>
    </source>
</evidence>
<gene>
    <name evidence="4" type="ORF">COV74_03980</name>
</gene>
<feature type="domain" description="Cytochrome c-552/4" evidence="3">
    <location>
        <begin position="40"/>
        <end position="106"/>
    </location>
</feature>
<comment type="caution">
    <text evidence="4">The sequence shown here is derived from an EMBL/GenBank/DDBJ whole genome shotgun (WGS) entry which is preliminary data.</text>
</comment>
<proteinExistence type="predicted"/>
<dbReference type="EMBL" id="PCVY01000039">
    <property type="protein sequence ID" value="PIQ86632.1"/>
    <property type="molecule type" value="Genomic_DNA"/>
</dbReference>
<evidence type="ECO:0000313" key="4">
    <source>
        <dbReference type="EMBL" id="PIQ86632.1"/>
    </source>
</evidence>
<protein>
    <recommendedName>
        <fullName evidence="3">Cytochrome c-552/4 domain-containing protein</fullName>
    </recommendedName>
</protein>
<evidence type="ECO:0000259" key="3">
    <source>
        <dbReference type="Pfam" id="PF13435"/>
    </source>
</evidence>
<dbReference type="AlphaFoldDB" id="A0A2H0LQE0"/>
<name>A0A2H0LQE0_9BACT</name>
<feature type="transmembrane region" description="Helical" evidence="2">
    <location>
        <begin position="282"/>
        <end position="305"/>
    </location>
</feature>
<evidence type="ECO:0000256" key="1">
    <source>
        <dbReference type="ARBA" id="ARBA00022729"/>
    </source>
</evidence>
<evidence type="ECO:0000313" key="5">
    <source>
        <dbReference type="Proteomes" id="UP000230859"/>
    </source>
</evidence>
<dbReference type="Proteomes" id="UP000230859">
    <property type="component" value="Unassembled WGS sequence"/>
</dbReference>